<dbReference type="CDD" id="cd13142">
    <property type="entry name" value="MATE_like_12"/>
    <property type="match status" value="1"/>
</dbReference>
<feature type="transmembrane region" description="Helical" evidence="10">
    <location>
        <begin position="144"/>
        <end position="164"/>
    </location>
</feature>
<dbReference type="InterPro" id="IPR002528">
    <property type="entry name" value="MATE_fam"/>
</dbReference>
<reference evidence="12" key="1">
    <citation type="submission" date="2016-10" db="EMBL/GenBank/DDBJ databases">
        <authorList>
            <person name="Varghese N."/>
            <person name="Submissions S."/>
        </authorList>
    </citation>
    <scope>NUCLEOTIDE SEQUENCE [LARGE SCALE GENOMIC DNA]</scope>
    <source>
        <strain evidence="12">CGMCC 1.7736</strain>
    </source>
</reference>
<dbReference type="GO" id="GO:0042910">
    <property type="term" value="F:xenobiotic transmembrane transporter activity"/>
    <property type="evidence" value="ECO:0007669"/>
    <property type="project" value="InterPro"/>
</dbReference>
<evidence type="ECO:0000313" key="12">
    <source>
        <dbReference type="Proteomes" id="UP000198531"/>
    </source>
</evidence>
<organism evidence="11 12">
    <name type="scientific">Halogeometricum rufum</name>
    <dbReference type="NCBI Taxonomy" id="553469"/>
    <lineage>
        <taxon>Archaea</taxon>
        <taxon>Methanobacteriati</taxon>
        <taxon>Methanobacteriota</taxon>
        <taxon>Stenosarchaea group</taxon>
        <taxon>Halobacteria</taxon>
        <taxon>Halobacteriales</taxon>
        <taxon>Haloferacaceae</taxon>
        <taxon>Halogeometricum</taxon>
    </lineage>
</organism>
<dbReference type="Proteomes" id="UP000198531">
    <property type="component" value="Unassembled WGS sequence"/>
</dbReference>
<keyword evidence="8 10" id="KW-0472">Membrane</keyword>
<dbReference type="Pfam" id="PF01554">
    <property type="entry name" value="MatE"/>
    <property type="match status" value="2"/>
</dbReference>
<feature type="transmembrane region" description="Helical" evidence="10">
    <location>
        <begin position="425"/>
        <end position="443"/>
    </location>
</feature>
<dbReference type="GO" id="GO:0005886">
    <property type="term" value="C:plasma membrane"/>
    <property type="evidence" value="ECO:0007669"/>
    <property type="project" value="UniProtKB-SubCell"/>
</dbReference>
<dbReference type="PANTHER" id="PTHR43298">
    <property type="entry name" value="MULTIDRUG RESISTANCE PROTEIN NORM-RELATED"/>
    <property type="match status" value="1"/>
</dbReference>
<dbReference type="GO" id="GO:0006811">
    <property type="term" value="P:monoatomic ion transport"/>
    <property type="evidence" value="ECO:0007669"/>
    <property type="project" value="UniProtKB-KW"/>
</dbReference>
<dbReference type="NCBIfam" id="TIGR00797">
    <property type="entry name" value="matE"/>
    <property type="match status" value="1"/>
</dbReference>
<feature type="transmembrane region" description="Helical" evidence="10">
    <location>
        <begin position="104"/>
        <end position="124"/>
    </location>
</feature>
<dbReference type="EMBL" id="FOYT01000007">
    <property type="protein sequence ID" value="SFR75922.1"/>
    <property type="molecule type" value="Genomic_DNA"/>
</dbReference>
<keyword evidence="3" id="KW-0050">Antiport</keyword>
<gene>
    <name evidence="11" type="ORF">SAMN04487947_4214</name>
</gene>
<accession>A0A1I6JAJ9</accession>
<sequence>MPASAPPDGGSLTEGDLRRPMFALAWPIIVTELLQVAYNLADTVWLGRLSTDAVAAISLAFPLIFLLISVGGGFTVAGTILVAQYTGAKEEGSAGTVAGQTFSFIGVIAVVVGLVGFAATDLMLGVLPSSAATAGQVIPLAGDYMRVFFLGLPFLFGFFVFSSLMRGYGNTRAPMVVMFVSVAINVVVDPIFIFGFESNPLFGMLGLRGVETALFAATGFEGYGVTGAAVATVLSRAVATVIGLYVIFGTSAGPDVELADFVPEREYIEQIVRLGVPSALEQSASALGFITLTAMVVTFSPEVVAAYGLGNRLTSLVFLPALGLGRATDTIVGQNLGAQKPDRAERAVWLAAKVGAGVMVVIGVVAYVFAEPIVGVFIGTGTDSAAKTIELGAAYIRIRAFEFGFIGVLQTVLGAYRGAGNTKTALAFSLFALWFGRIPIVYYLSFVQGFGETGIWIGMAVGQILGAIAAAAWFTRGTWKRAVIDQSDAAAE</sequence>
<dbReference type="PIRSF" id="PIRSF006603">
    <property type="entry name" value="DinF"/>
    <property type="match status" value="1"/>
</dbReference>
<evidence type="ECO:0000256" key="4">
    <source>
        <dbReference type="ARBA" id="ARBA00022475"/>
    </source>
</evidence>
<evidence type="ECO:0000256" key="5">
    <source>
        <dbReference type="ARBA" id="ARBA00022692"/>
    </source>
</evidence>
<name>A0A1I6JAJ9_9EURY</name>
<feature type="transmembrane region" description="Helical" evidence="10">
    <location>
        <begin position="176"/>
        <end position="195"/>
    </location>
</feature>
<keyword evidence="6 10" id="KW-1133">Transmembrane helix</keyword>
<protein>
    <recommendedName>
        <fullName evidence="9">Multidrug-efflux transporter</fullName>
    </recommendedName>
</protein>
<keyword evidence="5 10" id="KW-0812">Transmembrane</keyword>
<evidence type="ECO:0000256" key="9">
    <source>
        <dbReference type="ARBA" id="ARBA00031636"/>
    </source>
</evidence>
<dbReference type="PANTHER" id="PTHR43298:SF2">
    <property type="entry name" value="FMN_FAD EXPORTER YEEO-RELATED"/>
    <property type="match status" value="1"/>
</dbReference>
<evidence type="ECO:0000256" key="8">
    <source>
        <dbReference type="ARBA" id="ARBA00023136"/>
    </source>
</evidence>
<feature type="transmembrane region" description="Helical" evidence="10">
    <location>
        <begin position="394"/>
        <end position="413"/>
    </location>
</feature>
<feature type="transmembrane region" description="Helical" evidence="10">
    <location>
        <begin position="347"/>
        <end position="370"/>
    </location>
</feature>
<evidence type="ECO:0000256" key="10">
    <source>
        <dbReference type="SAM" id="Phobius"/>
    </source>
</evidence>
<evidence type="ECO:0000256" key="2">
    <source>
        <dbReference type="ARBA" id="ARBA00022448"/>
    </source>
</evidence>
<proteinExistence type="predicted"/>
<feature type="transmembrane region" description="Helical" evidence="10">
    <location>
        <begin position="53"/>
        <end position="83"/>
    </location>
</feature>
<keyword evidence="4" id="KW-1003">Cell membrane</keyword>
<dbReference type="STRING" id="553469.SAMN04487947_4214"/>
<evidence type="ECO:0000256" key="6">
    <source>
        <dbReference type="ARBA" id="ARBA00022989"/>
    </source>
</evidence>
<dbReference type="InterPro" id="IPR048279">
    <property type="entry name" value="MdtK-like"/>
</dbReference>
<dbReference type="InterPro" id="IPR050222">
    <property type="entry name" value="MATE_MdtK"/>
</dbReference>
<evidence type="ECO:0000256" key="7">
    <source>
        <dbReference type="ARBA" id="ARBA00023065"/>
    </source>
</evidence>
<keyword evidence="2" id="KW-0813">Transport</keyword>
<dbReference type="AlphaFoldDB" id="A0A1I6JAJ9"/>
<comment type="subcellular location">
    <subcellularLocation>
        <location evidence="1">Cell membrane</location>
        <topology evidence="1">Multi-pass membrane protein</topology>
    </subcellularLocation>
</comment>
<keyword evidence="12" id="KW-1185">Reference proteome</keyword>
<evidence type="ECO:0000313" key="11">
    <source>
        <dbReference type="EMBL" id="SFR75922.1"/>
    </source>
</evidence>
<dbReference type="GO" id="GO:0015297">
    <property type="term" value="F:antiporter activity"/>
    <property type="evidence" value="ECO:0007669"/>
    <property type="project" value="UniProtKB-KW"/>
</dbReference>
<evidence type="ECO:0000256" key="3">
    <source>
        <dbReference type="ARBA" id="ARBA00022449"/>
    </source>
</evidence>
<evidence type="ECO:0000256" key="1">
    <source>
        <dbReference type="ARBA" id="ARBA00004651"/>
    </source>
</evidence>
<keyword evidence="7" id="KW-0406">Ion transport</keyword>
<feature type="transmembrane region" description="Helical" evidence="10">
    <location>
        <begin position="455"/>
        <end position="474"/>
    </location>
</feature>